<organism evidence="1 2">
    <name type="scientific">Escherichia phage A5-4</name>
    <dbReference type="NCBI Taxonomy" id="2996162"/>
    <lineage>
        <taxon>Viruses</taxon>
        <taxon>Duplodnaviria</taxon>
        <taxon>Heunggongvirae</taxon>
        <taxon>Uroviricota</taxon>
        <taxon>Caudoviricetes</taxon>
        <taxon>Vequintavirinae</taxon>
    </lineage>
</organism>
<dbReference type="Proteomes" id="UP001236076">
    <property type="component" value="Segment"/>
</dbReference>
<accession>A0AAE9TFM7</accession>
<evidence type="ECO:0000313" key="1">
    <source>
        <dbReference type="EMBL" id="UZZ64244.1"/>
    </source>
</evidence>
<sequence length="159" mass="19090">MFKDLSKRKYPAVFNDNGKWFTGWDKDALSIEEIEKLKLKHPHYSEEYFENRKKVKTNDHEHRHLRLQFRKFTQGRSSVVAIMEDEDGFCYNLTLADFEHILLATQRSDNNLADLIFVQEETFINMDIGTWYVGTFNQCKRGQNYFITPSEYEQTEEDW</sequence>
<reference evidence="1 2" key="1">
    <citation type="submission" date="2022-10" db="EMBL/GenBank/DDBJ databases">
        <authorList>
            <person name="Cortes-Martin A."/>
            <person name="Buttimer C.T.H."/>
            <person name="Hill C."/>
        </authorList>
    </citation>
    <scope>NUCLEOTIDE SEQUENCE [LARGE SCALE GENOMIC DNA]</scope>
</reference>
<name>A0AAE9TFM7_9CAUD</name>
<proteinExistence type="predicted"/>
<protein>
    <submittedName>
        <fullName evidence="1">Uncharacterized protein</fullName>
    </submittedName>
</protein>
<evidence type="ECO:0000313" key="2">
    <source>
        <dbReference type="Proteomes" id="UP001236076"/>
    </source>
</evidence>
<gene>
    <name evidence="1" type="ORF">A54_4</name>
</gene>
<keyword evidence="2" id="KW-1185">Reference proteome</keyword>
<dbReference type="EMBL" id="OP744025">
    <property type="protein sequence ID" value="UZZ64244.1"/>
    <property type="molecule type" value="Genomic_DNA"/>
</dbReference>